<feature type="domain" description="DUF6318" evidence="3">
    <location>
        <begin position="74"/>
        <end position="225"/>
    </location>
</feature>
<sequence>MTSAMTRRTALTTLGAGSIAALTACSASLTTANTAGTHDSNGTSVVNNNSKAKASERSDYSGVVEFNSYDTSAGQYKPATRTSPPQNVPKPIKPENMDERSVAGLYSAIGFFSATVSYAFITGDLGPLDHLPFSEANINIFKKQIKETTQQLNGAWFEELKTTITLNTAQPTQDGDNYTWPAKHTFSTGSFIVYRGVPVDLPADKQTSTSEATITAQYKDGRWLFPDTKDSGGEGSFGPSGGNFKI</sequence>
<gene>
    <name evidence="4" type="ORF">NCTC10207_01635</name>
</gene>
<organism evidence="4 5">
    <name type="scientific">Rothia aeria</name>
    <dbReference type="NCBI Taxonomy" id="172042"/>
    <lineage>
        <taxon>Bacteria</taxon>
        <taxon>Bacillati</taxon>
        <taxon>Actinomycetota</taxon>
        <taxon>Actinomycetes</taxon>
        <taxon>Micrococcales</taxon>
        <taxon>Micrococcaceae</taxon>
        <taxon>Rothia</taxon>
    </lineage>
</organism>
<reference evidence="4 5" key="1">
    <citation type="submission" date="2018-12" db="EMBL/GenBank/DDBJ databases">
        <authorList>
            <consortium name="Pathogen Informatics"/>
        </authorList>
    </citation>
    <scope>NUCLEOTIDE SEQUENCE [LARGE SCALE GENOMIC DNA]</scope>
    <source>
        <strain evidence="4 5">NCTC10207</strain>
    </source>
</reference>
<protein>
    <recommendedName>
        <fullName evidence="3">DUF6318 domain-containing protein</fullName>
    </recommendedName>
</protein>
<feature type="compositionally biased region" description="Polar residues" evidence="1">
    <location>
        <begin position="36"/>
        <end position="52"/>
    </location>
</feature>
<keyword evidence="2" id="KW-0732">Signal</keyword>
<dbReference type="PROSITE" id="PS51257">
    <property type="entry name" value="PROKAR_LIPOPROTEIN"/>
    <property type="match status" value="1"/>
</dbReference>
<dbReference type="RefSeq" id="WP_126500320.1">
    <property type="nucleotide sequence ID" value="NZ_LR134479.1"/>
</dbReference>
<evidence type="ECO:0000256" key="2">
    <source>
        <dbReference type="SAM" id="SignalP"/>
    </source>
</evidence>
<evidence type="ECO:0000256" key="1">
    <source>
        <dbReference type="SAM" id="MobiDB-lite"/>
    </source>
</evidence>
<dbReference type="InterPro" id="IPR006311">
    <property type="entry name" value="TAT_signal"/>
</dbReference>
<feature type="signal peptide" evidence="2">
    <location>
        <begin position="1"/>
        <end position="26"/>
    </location>
</feature>
<dbReference type="Pfam" id="PF19843">
    <property type="entry name" value="DUF6318"/>
    <property type="match status" value="1"/>
</dbReference>
<evidence type="ECO:0000313" key="5">
    <source>
        <dbReference type="Proteomes" id="UP000282386"/>
    </source>
</evidence>
<dbReference type="AlphaFoldDB" id="A0A7Z9A4V2"/>
<feature type="region of interest" description="Disordered" evidence="1">
    <location>
        <begin position="72"/>
        <end position="91"/>
    </location>
</feature>
<evidence type="ECO:0000313" key="4">
    <source>
        <dbReference type="EMBL" id="VEI23604.1"/>
    </source>
</evidence>
<feature type="chain" id="PRO_5031400041" description="DUF6318 domain-containing protein" evidence="2">
    <location>
        <begin position="27"/>
        <end position="246"/>
    </location>
</feature>
<name>A0A7Z9A4V2_9MICC</name>
<evidence type="ECO:0000259" key="3">
    <source>
        <dbReference type="Pfam" id="PF19843"/>
    </source>
</evidence>
<dbReference type="PROSITE" id="PS51318">
    <property type="entry name" value="TAT"/>
    <property type="match status" value="1"/>
</dbReference>
<dbReference type="InterPro" id="IPR046281">
    <property type="entry name" value="DUF6318"/>
</dbReference>
<dbReference type="Proteomes" id="UP000282386">
    <property type="component" value="Chromosome"/>
</dbReference>
<feature type="compositionally biased region" description="Polar residues" evidence="1">
    <location>
        <begin position="72"/>
        <end position="85"/>
    </location>
</feature>
<proteinExistence type="predicted"/>
<accession>A0A7Z9A4V2</accession>
<dbReference type="EMBL" id="LR134479">
    <property type="protein sequence ID" value="VEI23604.1"/>
    <property type="molecule type" value="Genomic_DNA"/>
</dbReference>
<feature type="region of interest" description="Disordered" evidence="1">
    <location>
        <begin position="34"/>
        <end position="57"/>
    </location>
</feature>